<dbReference type="Pfam" id="PF18335">
    <property type="entry name" value="SH3_13"/>
    <property type="match status" value="1"/>
</dbReference>
<dbReference type="Pfam" id="PF13604">
    <property type="entry name" value="AAA_30"/>
    <property type="match status" value="1"/>
</dbReference>
<evidence type="ECO:0000256" key="1">
    <source>
        <dbReference type="ARBA" id="ARBA00022741"/>
    </source>
</evidence>
<dbReference type="GO" id="GO:0009338">
    <property type="term" value="C:exodeoxyribonuclease V complex"/>
    <property type="evidence" value="ECO:0007669"/>
    <property type="project" value="TreeGrafter"/>
</dbReference>
<comment type="caution">
    <text evidence="6">The sequence shown here is derived from an EMBL/GenBank/DDBJ whole genome shotgun (WGS) entry which is preliminary data.</text>
</comment>
<dbReference type="GO" id="GO:0017116">
    <property type="term" value="F:single-stranded DNA helicase activity"/>
    <property type="evidence" value="ECO:0007669"/>
    <property type="project" value="TreeGrafter"/>
</dbReference>
<evidence type="ECO:0000313" key="7">
    <source>
        <dbReference type="Proteomes" id="UP000245081"/>
    </source>
</evidence>
<evidence type="ECO:0000256" key="2">
    <source>
        <dbReference type="ARBA" id="ARBA00022840"/>
    </source>
</evidence>
<dbReference type="Gene3D" id="3.40.50.300">
    <property type="entry name" value="P-loop containing nucleotide triphosphate hydrolases"/>
    <property type="match status" value="2"/>
</dbReference>
<dbReference type="Gene3D" id="1.10.10.2220">
    <property type="match status" value="1"/>
</dbReference>
<dbReference type="GO" id="GO:0006310">
    <property type="term" value="P:DNA recombination"/>
    <property type="evidence" value="ECO:0007669"/>
    <property type="project" value="TreeGrafter"/>
</dbReference>
<keyword evidence="6" id="KW-0378">Hydrolase</keyword>
<feature type="domain" description="ATP-dependent RecD2 DNA helicase SH3" evidence="5">
    <location>
        <begin position="593"/>
        <end position="654"/>
    </location>
</feature>
<dbReference type="Pfam" id="PF14490">
    <property type="entry name" value="HHH_RecD2"/>
    <property type="match status" value="1"/>
</dbReference>
<evidence type="ECO:0000259" key="5">
    <source>
        <dbReference type="Pfam" id="PF18335"/>
    </source>
</evidence>
<accession>A0A2R5F826</accession>
<name>A0A2R5F826_9PROT</name>
<dbReference type="PANTHER" id="PTHR43788:SF6">
    <property type="entry name" value="DNA HELICASE B"/>
    <property type="match status" value="1"/>
</dbReference>
<dbReference type="InterPro" id="IPR027417">
    <property type="entry name" value="P-loop_NTPase"/>
</dbReference>
<dbReference type="AlphaFoldDB" id="A0A2R5F826"/>
<dbReference type="SUPFAM" id="SSF52540">
    <property type="entry name" value="P-loop containing nucleoside triphosphate hydrolases"/>
    <property type="match status" value="2"/>
</dbReference>
<keyword evidence="2" id="KW-0067">ATP-binding</keyword>
<dbReference type="EC" id="3.1.11.5" evidence="6"/>
<dbReference type="CDD" id="cd17933">
    <property type="entry name" value="DEXSc_RecD-like"/>
    <property type="match status" value="1"/>
</dbReference>
<sequence length="783" mass="83947">MTATTTKEELVFQLADIRFSKDGFHIARTTKGDSVAGKFNAQVGHCYKAAGEWDRTSDKALTYGPTFKIESAVSIRMPSPEALGRYLVFALRGKGSGTAAVGEIVVSMLVQGVKEEGLDLEELLDHCKRDTLIDLVGTRNTPKVDTILAWWPKIKPAADLMSPLLGYGLSEAMAETLINIYGSRVIEEVEKRPYDLILEVDGVSFLTADKIAMKVGLISKTDPLRLRAALATGMRDATSNGDVGVRRKLLVDRTMPLVNESVIENGRRKLAPGVPPAVPANVLENILDDMIKGSFVDAQGKDCEFSKELVEFADDKGEVVVWYAPLVEAERTIARRLAQFNAKPRPDLAARVEEFATKLGATLAPEQHAAVGMVLSNPVSVITGGPGCGKSFVLKVVLAALDAAGYKGTLIAPTGKAAKRITESTGRLAQTAHSAIGFGGKQRAAFNEDCPLASHYLVIDEASMMDTELTAAVLCAAANHCRIIIVGDVDQLPSVGPGQVLRDIILADIVPVTRLTRVFRQGAGSGIVTAAKVINTGHMPETTDDGQFVMVETETPAQDLLEAMRELIASGVNPDDIQVLAPTHKGDAGCTALNKAVQALLNPETPGSMQKLRRDSGDIRVNDRVIQGKNNRELGIVNGDIGWIDDISSDKGSVLLSLADRPEPLKMTAQESTNLKLAYAITVHKSQGAEAPYVLIALDRAASFMLRRNLVYTAVTRGSKKVMLFGSLNTVSGAVRRGEPPEGSRRTSLVSKLKASFPSIGAKPTDRIAAAMLSDTFDESLPF</sequence>
<dbReference type="CDD" id="cd18809">
    <property type="entry name" value="SF1_C_RecD"/>
    <property type="match status" value="1"/>
</dbReference>
<protein>
    <submittedName>
        <fullName evidence="6">Exodeoxyribonuclease V alpha subunit</fullName>
        <ecNumber evidence="6">3.1.11.5</ecNumber>
    </submittedName>
</protein>
<dbReference type="Pfam" id="PF13538">
    <property type="entry name" value="UvrD_C_2"/>
    <property type="match status" value="1"/>
</dbReference>
<organism evidence="6 7">
    <name type="scientific">Novimethylophilus kurashikiensis</name>
    <dbReference type="NCBI Taxonomy" id="1825523"/>
    <lineage>
        <taxon>Bacteria</taxon>
        <taxon>Pseudomonadati</taxon>
        <taxon>Pseudomonadota</taxon>
        <taxon>Betaproteobacteria</taxon>
        <taxon>Nitrosomonadales</taxon>
        <taxon>Methylophilaceae</taxon>
        <taxon>Novimethylophilus</taxon>
    </lineage>
</organism>
<dbReference type="Gene3D" id="2.30.30.940">
    <property type="match status" value="1"/>
</dbReference>
<evidence type="ECO:0000259" key="4">
    <source>
        <dbReference type="Pfam" id="PF14490"/>
    </source>
</evidence>
<dbReference type="InterPro" id="IPR050534">
    <property type="entry name" value="Coronavir_polyprotein_1ab"/>
</dbReference>
<dbReference type="GO" id="GO:0005524">
    <property type="term" value="F:ATP binding"/>
    <property type="evidence" value="ECO:0007669"/>
    <property type="project" value="UniProtKB-KW"/>
</dbReference>
<gene>
    <name evidence="6" type="primary">recD</name>
    <name evidence="6" type="ORF">NMK_1999</name>
</gene>
<dbReference type="OrthoDB" id="9803432at2"/>
<keyword evidence="1" id="KW-0547">Nucleotide-binding</keyword>
<dbReference type="GO" id="GO:0008854">
    <property type="term" value="F:exodeoxyribonuclease V activity"/>
    <property type="evidence" value="ECO:0007669"/>
    <property type="project" value="UniProtKB-EC"/>
</dbReference>
<feature type="domain" description="UvrD-like helicase C-terminal" evidence="3">
    <location>
        <begin position="677"/>
        <end position="724"/>
    </location>
</feature>
<dbReference type="Proteomes" id="UP000245081">
    <property type="component" value="Unassembled WGS sequence"/>
</dbReference>
<evidence type="ECO:0000313" key="6">
    <source>
        <dbReference type="EMBL" id="GBG14400.1"/>
    </source>
</evidence>
<proteinExistence type="predicted"/>
<reference evidence="6 7" key="1">
    <citation type="journal article" date="2018" name="Environ. Microbiol.">
        <title>Isolation and genomic characterization of Novimethylophilus kurashikiensis gen. nov. sp. nov., a new lanthanide-dependent methylotrophic species of Methylophilaceae.</title>
        <authorList>
            <person name="Lv H."/>
            <person name="Sahin N."/>
            <person name="Tani A."/>
        </authorList>
    </citation>
    <scope>NUCLEOTIDE SEQUENCE [LARGE SCALE GENOMIC DNA]</scope>
    <source>
        <strain evidence="6 7">La2-4</strain>
    </source>
</reference>
<feature type="domain" description="ATP-dependent RecD2 DNA helicase-like helix-hairpin-helix" evidence="4">
    <location>
        <begin position="158"/>
        <end position="243"/>
    </location>
</feature>
<dbReference type="RefSeq" id="WP_109015589.1">
    <property type="nucleotide sequence ID" value="NZ_BDOQ01000007.1"/>
</dbReference>
<dbReference type="InterPro" id="IPR029493">
    <property type="entry name" value="RecD2-like_HHH"/>
</dbReference>
<keyword evidence="7" id="KW-1185">Reference proteome</keyword>
<evidence type="ECO:0000259" key="3">
    <source>
        <dbReference type="Pfam" id="PF13538"/>
    </source>
</evidence>
<dbReference type="EMBL" id="BDOQ01000007">
    <property type="protein sequence ID" value="GBG14400.1"/>
    <property type="molecule type" value="Genomic_DNA"/>
</dbReference>
<dbReference type="InterPro" id="IPR041451">
    <property type="entry name" value="RecD2_SH13"/>
</dbReference>
<dbReference type="InterPro" id="IPR027785">
    <property type="entry name" value="UvrD-like_helicase_C"/>
</dbReference>
<dbReference type="PANTHER" id="PTHR43788">
    <property type="entry name" value="DNA2/NAM7 HELICASE FAMILY MEMBER"/>
    <property type="match status" value="1"/>
</dbReference>